<gene>
    <name evidence="3" type="ORF">L3556_05035</name>
</gene>
<protein>
    <submittedName>
        <fullName evidence="3">Type II toxin-antitoxin system PemK/MazF family toxin</fullName>
    </submittedName>
</protein>
<name>A0ABT6EX42_9SYNE</name>
<dbReference type="Pfam" id="PF02452">
    <property type="entry name" value="PemK_toxin"/>
    <property type="match status" value="1"/>
</dbReference>
<reference evidence="3" key="1">
    <citation type="journal article" date="2022" name="Genome Biol. Evol.">
        <title>A New Gene Family Diagnostic for Intracellular Biomineralization of Amorphous Ca Carbonates by Cyanobacteria.</title>
        <authorList>
            <person name="Benzerara K."/>
            <person name="Duprat E."/>
            <person name="Bitard-Feildel T."/>
            <person name="Caumes G."/>
            <person name="Cassier-Chauvat C."/>
            <person name="Chauvat F."/>
            <person name="Dezi M."/>
            <person name="Diop S.I."/>
            <person name="Gaschignard G."/>
            <person name="Gorgen S."/>
            <person name="Gugger M."/>
            <person name="Lopez-Garcia P."/>
            <person name="Millet M."/>
            <person name="Skouri-Panet F."/>
            <person name="Moreira D."/>
            <person name="Callebaut I."/>
        </authorList>
    </citation>
    <scope>NUCLEOTIDE SEQUENCE</scope>
    <source>
        <strain evidence="3">G9</strain>
    </source>
</reference>
<dbReference type="Gene3D" id="2.30.30.110">
    <property type="match status" value="1"/>
</dbReference>
<reference evidence="3" key="2">
    <citation type="submission" date="2022-01" db="EMBL/GenBank/DDBJ databases">
        <authorList>
            <person name="Zivanovic Y."/>
            <person name="Moreira D."/>
            <person name="Lopez-Garcia P."/>
        </authorList>
    </citation>
    <scope>NUCLEOTIDE SEQUENCE</scope>
    <source>
        <strain evidence="3">G9</strain>
    </source>
</reference>
<sequence length="109" mass="12051">MPSFFKHDVILIRYPFTDLSSSKVRPAVVVSTSHPSQDILITPLTSKTSSLLAGEFVLSEWAAAGLNVATAVKRGVYTLHERLVIKMIGQLAKVDTDRLEQSLRDWLGL</sequence>
<proteinExistence type="inferred from homology"/>
<dbReference type="EMBL" id="JAKKUT010000002">
    <property type="protein sequence ID" value="MDG2990302.1"/>
    <property type="molecule type" value="Genomic_DNA"/>
</dbReference>
<comment type="similarity">
    <text evidence="1">Belongs to the PemK/MazF family.</text>
</comment>
<evidence type="ECO:0000313" key="4">
    <source>
        <dbReference type="Proteomes" id="UP001154265"/>
    </source>
</evidence>
<organism evidence="3 4">
    <name type="scientific">Candidatus Synechococcus calcipolaris G9</name>
    <dbReference type="NCBI Taxonomy" id="1497997"/>
    <lineage>
        <taxon>Bacteria</taxon>
        <taxon>Bacillati</taxon>
        <taxon>Cyanobacteriota</taxon>
        <taxon>Cyanophyceae</taxon>
        <taxon>Synechococcales</taxon>
        <taxon>Synechococcaceae</taxon>
        <taxon>Synechococcus</taxon>
    </lineage>
</organism>
<accession>A0ABT6EX42</accession>
<dbReference type="InterPro" id="IPR011067">
    <property type="entry name" value="Plasmid_toxin/cell-grow_inhib"/>
</dbReference>
<evidence type="ECO:0000256" key="2">
    <source>
        <dbReference type="ARBA" id="ARBA00022649"/>
    </source>
</evidence>
<dbReference type="InterPro" id="IPR003477">
    <property type="entry name" value="PemK-like"/>
</dbReference>
<evidence type="ECO:0000313" key="3">
    <source>
        <dbReference type="EMBL" id="MDG2990302.1"/>
    </source>
</evidence>
<evidence type="ECO:0000256" key="1">
    <source>
        <dbReference type="ARBA" id="ARBA00007521"/>
    </source>
</evidence>
<dbReference type="SUPFAM" id="SSF50118">
    <property type="entry name" value="Cell growth inhibitor/plasmid maintenance toxic component"/>
    <property type="match status" value="1"/>
</dbReference>
<comment type="caution">
    <text evidence="3">The sequence shown here is derived from an EMBL/GenBank/DDBJ whole genome shotgun (WGS) entry which is preliminary data.</text>
</comment>
<dbReference type="Proteomes" id="UP001154265">
    <property type="component" value="Unassembled WGS sequence"/>
</dbReference>
<keyword evidence="2" id="KW-1277">Toxin-antitoxin system</keyword>
<keyword evidence="4" id="KW-1185">Reference proteome</keyword>